<name>A0A371CSA3_9APHY</name>
<sequence>ELRCERFIEIEGKDVFLPEVHRRWDTTIDRRSCAKYLECSALKFGSGSQYLGQDTGAAGRDHLPHN</sequence>
<keyword evidence="3" id="KW-1185">Reference proteome</keyword>
<accession>A0A371CSA3</accession>
<dbReference type="EMBL" id="KZ857469">
    <property type="protein sequence ID" value="RDX43175.1"/>
    <property type="molecule type" value="Genomic_DNA"/>
</dbReference>
<evidence type="ECO:0000313" key="3">
    <source>
        <dbReference type="Proteomes" id="UP000256964"/>
    </source>
</evidence>
<evidence type="ECO:0000313" key="2">
    <source>
        <dbReference type="EMBL" id="RDX43175.1"/>
    </source>
</evidence>
<gene>
    <name evidence="2" type="ORF">OH76DRAFT_1361554</name>
</gene>
<dbReference type="Proteomes" id="UP000256964">
    <property type="component" value="Unassembled WGS sequence"/>
</dbReference>
<reference evidence="2 3" key="1">
    <citation type="journal article" date="2018" name="Biotechnol. Biofuels">
        <title>Integrative visual omics of the white-rot fungus Polyporus brumalis exposes the biotechnological potential of its oxidative enzymes for delignifying raw plant biomass.</title>
        <authorList>
            <person name="Miyauchi S."/>
            <person name="Rancon A."/>
            <person name="Drula E."/>
            <person name="Hage H."/>
            <person name="Chaduli D."/>
            <person name="Favel A."/>
            <person name="Grisel S."/>
            <person name="Henrissat B."/>
            <person name="Herpoel-Gimbert I."/>
            <person name="Ruiz-Duenas F.J."/>
            <person name="Chevret D."/>
            <person name="Hainaut M."/>
            <person name="Lin J."/>
            <person name="Wang M."/>
            <person name="Pangilinan J."/>
            <person name="Lipzen A."/>
            <person name="Lesage-Meessen L."/>
            <person name="Navarro D."/>
            <person name="Riley R."/>
            <person name="Grigoriev I.V."/>
            <person name="Zhou S."/>
            <person name="Raouche S."/>
            <person name="Rosso M.N."/>
        </authorList>
    </citation>
    <scope>NUCLEOTIDE SEQUENCE [LARGE SCALE GENOMIC DNA]</scope>
    <source>
        <strain evidence="2 3">BRFM 1820</strain>
    </source>
</reference>
<dbReference type="AlphaFoldDB" id="A0A371CSA3"/>
<protein>
    <submittedName>
        <fullName evidence="2">Uncharacterized protein</fullName>
    </submittedName>
</protein>
<feature type="non-terminal residue" evidence="2">
    <location>
        <position position="1"/>
    </location>
</feature>
<feature type="region of interest" description="Disordered" evidence="1">
    <location>
        <begin position="46"/>
        <end position="66"/>
    </location>
</feature>
<proteinExistence type="predicted"/>
<evidence type="ECO:0000256" key="1">
    <source>
        <dbReference type="SAM" id="MobiDB-lite"/>
    </source>
</evidence>
<organism evidence="2 3">
    <name type="scientific">Lentinus brumalis</name>
    <dbReference type="NCBI Taxonomy" id="2498619"/>
    <lineage>
        <taxon>Eukaryota</taxon>
        <taxon>Fungi</taxon>
        <taxon>Dikarya</taxon>
        <taxon>Basidiomycota</taxon>
        <taxon>Agaricomycotina</taxon>
        <taxon>Agaricomycetes</taxon>
        <taxon>Polyporales</taxon>
        <taxon>Polyporaceae</taxon>
        <taxon>Lentinus</taxon>
    </lineage>
</organism>